<dbReference type="EMBL" id="WIXP02000011">
    <property type="protein sequence ID" value="KAF6203261.1"/>
    <property type="molecule type" value="Genomic_DNA"/>
</dbReference>
<proteinExistence type="predicted"/>
<dbReference type="SMART" id="SM00394">
    <property type="entry name" value="RIIa"/>
    <property type="match status" value="1"/>
</dbReference>
<dbReference type="Proteomes" id="UP000466442">
    <property type="component" value="Unassembled WGS sequence"/>
</dbReference>
<evidence type="ECO:0000313" key="3">
    <source>
        <dbReference type="Proteomes" id="UP000466442"/>
    </source>
</evidence>
<name>A0A6A4JSJ1_APOLU</name>
<comment type="caution">
    <text evidence="2">The sequence shown here is derived from an EMBL/GenBank/DDBJ whole genome shotgun (WGS) entry which is preliminary data.</text>
</comment>
<protein>
    <submittedName>
        <fullName evidence="2">Uncharacterized protein</fullName>
    </submittedName>
</protein>
<evidence type="ECO:0000313" key="2">
    <source>
        <dbReference type="EMBL" id="KAF6203261.1"/>
    </source>
</evidence>
<accession>A0A6A4JSJ1</accession>
<keyword evidence="3" id="KW-1185">Reference proteome</keyword>
<dbReference type="InterPro" id="IPR003117">
    <property type="entry name" value="cAMP_dep_PK_reg_su_I/II_a/b"/>
</dbReference>
<dbReference type="Gene3D" id="1.20.890.10">
    <property type="entry name" value="cAMP-dependent protein kinase regulatory subunit, dimerization-anchoring domain"/>
    <property type="match status" value="1"/>
</dbReference>
<dbReference type="OrthoDB" id="417078at2759"/>
<gene>
    <name evidence="2" type="ORF">GE061_003679</name>
</gene>
<feature type="compositionally biased region" description="Polar residues" evidence="1">
    <location>
        <begin position="56"/>
        <end position="66"/>
    </location>
</feature>
<reference evidence="2" key="1">
    <citation type="journal article" date="2021" name="Mol. Ecol. Resour.">
        <title>Apolygus lucorum genome provides insights into omnivorousness and mesophyll feeding.</title>
        <authorList>
            <person name="Liu Y."/>
            <person name="Liu H."/>
            <person name="Wang H."/>
            <person name="Huang T."/>
            <person name="Liu B."/>
            <person name="Yang B."/>
            <person name="Yin L."/>
            <person name="Li B."/>
            <person name="Zhang Y."/>
            <person name="Zhang S."/>
            <person name="Jiang F."/>
            <person name="Zhang X."/>
            <person name="Ren Y."/>
            <person name="Wang B."/>
            <person name="Wang S."/>
            <person name="Lu Y."/>
            <person name="Wu K."/>
            <person name="Fan W."/>
            <person name="Wang G."/>
        </authorList>
    </citation>
    <scope>NUCLEOTIDE SEQUENCE</scope>
    <source>
        <strain evidence="2">12Hb</strain>
    </source>
</reference>
<feature type="region of interest" description="Disordered" evidence="1">
    <location>
        <begin position="52"/>
        <end position="75"/>
    </location>
</feature>
<sequence length="101" mass="11779">MPQPLDIPYDFKNILQDFTIQYLIDRPADIVHFGVTYFNDLRQNRQSVIEKDFGQTKETSSLGQTSDDLHSKSGDAVQRIDLERLRSRSKSEFREIVKFPS</sequence>
<dbReference type="AlphaFoldDB" id="A0A6A4JSJ1"/>
<dbReference type="SUPFAM" id="SSF47391">
    <property type="entry name" value="Dimerization-anchoring domain of cAMP-dependent PK regulatory subunit"/>
    <property type="match status" value="1"/>
</dbReference>
<dbReference type="Pfam" id="PF02197">
    <property type="entry name" value="RIIa"/>
    <property type="match status" value="1"/>
</dbReference>
<organism evidence="2 3">
    <name type="scientific">Apolygus lucorum</name>
    <name type="common">Small green plant bug</name>
    <name type="synonym">Lygocoris lucorum</name>
    <dbReference type="NCBI Taxonomy" id="248454"/>
    <lineage>
        <taxon>Eukaryota</taxon>
        <taxon>Metazoa</taxon>
        <taxon>Ecdysozoa</taxon>
        <taxon>Arthropoda</taxon>
        <taxon>Hexapoda</taxon>
        <taxon>Insecta</taxon>
        <taxon>Pterygota</taxon>
        <taxon>Neoptera</taxon>
        <taxon>Paraneoptera</taxon>
        <taxon>Hemiptera</taxon>
        <taxon>Heteroptera</taxon>
        <taxon>Panheteroptera</taxon>
        <taxon>Cimicomorpha</taxon>
        <taxon>Miridae</taxon>
        <taxon>Mirini</taxon>
        <taxon>Apolygus</taxon>
    </lineage>
</organism>
<dbReference type="CDD" id="cd12099">
    <property type="entry name" value="DD_RII_PKA"/>
    <property type="match status" value="1"/>
</dbReference>
<evidence type="ECO:0000256" key="1">
    <source>
        <dbReference type="SAM" id="MobiDB-lite"/>
    </source>
</evidence>